<dbReference type="PANTHER" id="PTHR35091:SF2">
    <property type="entry name" value="FLAGELLAR PROTEIN FLIL"/>
    <property type="match status" value="1"/>
</dbReference>
<keyword evidence="12" id="KW-0966">Cell projection</keyword>
<dbReference type="Pfam" id="PF03748">
    <property type="entry name" value="FliL"/>
    <property type="match status" value="1"/>
</dbReference>
<evidence type="ECO:0000313" key="13">
    <source>
        <dbReference type="Proteomes" id="UP000295304"/>
    </source>
</evidence>
<comment type="subcellular location">
    <subcellularLocation>
        <location evidence="10">Cell inner membrane</location>
    </subcellularLocation>
    <subcellularLocation>
        <location evidence="2">Cell membrane</location>
        <topology evidence="2">Single-pass membrane protein</topology>
    </subcellularLocation>
</comment>
<keyword evidence="4" id="KW-1003">Cell membrane</keyword>
<keyword evidence="12" id="KW-0282">Flagellum</keyword>
<keyword evidence="5 10" id="KW-0145">Chemotaxis</keyword>
<comment type="function">
    <text evidence="1 10">Controls the rotational direction of flagella during chemotaxis.</text>
</comment>
<sequence length="183" mass="20407">MADDELDEDIEGDIPEDDEGERDGAEGARKKKRLLIIIVAVLLLVIGGVTAAYFTGLLQPVIDMLGGSKTQSKQDAPPKVAGDVTFMDLDEILVNLNTGGRKSTFLKIRVTLELNNAKDLPRIQELMPRVIDNFQVYLRELRIEDLKGSEGMYRLREELLKRVNAAIAPAKVNDVLFKEMLVQ</sequence>
<evidence type="ECO:0000256" key="3">
    <source>
        <dbReference type="ARBA" id="ARBA00008281"/>
    </source>
</evidence>
<evidence type="ECO:0000256" key="1">
    <source>
        <dbReference type="ARBA" id="ARBA00002254"/>
    </source>
</evidence>
<keyword evidence="12" id="KW-0969">Cilium</keyword>
<dbReference type="PANTHER" id="PTHR35091">
    <property type="entry name" value="FLAGELLAR PROTEIN FLIL"/>
    <property type="match status" value="1"/>
</dbReference>
<evidence type="ECO:0000313" key="12">
    <source>
        <dbReference type="EMBL" id="TCS63018.1"/>
    </source>
</evidence>
<evidence type="ECO:0000256" key="4">
    <source>
        <dbReference type="ARBA" id="ARBA00022475"/>
    </source>
</evidence>
<evidence type="ECO:0000256" key="11">
    <source>
        <dbReference type="SAM" id="MobiDB-lite"/>
    </source>
</evidence>
<keyword evidence="8 10" id="KW-1133">Transmembrane helix</keyword>
<keyword evidence="13" id="KW-1185">Reference proteome</keyword>
<comment type="caution">
    <text evidence="12">The sequence shown here is derived from an EMBL/GenBank/DDBJ whole genome shotgun (WGS) entry which is preliminary data.</text>
</comment>
<dbReference type="EMBL" id="SLZW01000004">
    <property type="protein sequence ID" value="TCS63018.1"/>
    <property type="molecule type" value="Genomic_DNA"/>
</dbReference>
<evidence type="ECO:0000256" key="7">
    <source>
        <dbReference type="ARBA" id="ARBA00022779"/>
    </source>
</evidence>
<dbReference type="GO" id="GO:0005886">
    <property type="term" value="C:plasma membrane"/>
    <property type="evidence" value="ECO:0007669"/>
    <property type="project" value="UniProtKB-SubCell"/>
</dbReference>
<dbReference type="AlphaFoldDB" id="A0A4R3JAW1"/>
<accession>A0A4R3JAW1</accession>
<feature type="compositionally biased region" description="Acidic residues" evidence="11">
    <location>
        <begin position="1"/>
        <end position="21"/>
    </location>
</feature>
<keyword evidence="10" id="KW-0997">Cell inner membrane</keyword>
<reference evidence="12 13" key="1">
    <citation type="submission" date="2019-03" db="EMBL/GenBank/DDBJ databases">
        <title>Genomic Encyclopedia of Type Strains, Phase IV (KMG-IV): sequencing the most valuable type-strain genomes for metagenomic binning, comparative biology and taxonomic classification.</title>
        <authorList>
            <person name="Goeker M."/>
        </authorList>
    </citation>
    <scope>NUCLEOTIDE SEQUENCE [LARGE SCALE GENOMIC DNA]</scope>
    <source>
        <strain evidence="12 13">DSM 101688</strain>
    </source>
</reference>
<feature type="transmembrane region" description="Helical" evidence="10">
    <location>
        <begin position="34"/>
        <end position="54"/>
    </location>
</feature>
<organism evidence="12 13">
    <name type="scientific">Varunaivibrio sulfuroxidans</name>
    <dbReference type="NCBI Taxonomy" id="1773489"/>
    <lineage>
        <taxon>Bacteria</taxon>
        <taxon>Pseudomonadati</taxon>
        <taxon>Pseudomonadota</taxon>
        <taxon>Alphaproteobacteria</taxon>
        <taxon>Rhodospirillales</taxon>
        <taxon>Magnetovibrionaceae</taxon>
        <taxon>Varunaivibrio</taxon>
    </lineage>
</organism>
<evidence type="ECO:0000256" key="10">
    <source>
        <dbReference type="RuleBase" id="RU364125"/>
    </source>
</evidence>
<evidence type="ECO:0000256" key="9">
    <source>
        <dbReference type="ARBA" id="ARBA00023136"/>
    </source>
</evidence>
<feature type="region of interest" description="Disordered" evidence="11">
    <location>
        <begin position="1"/>
        <end position="25"/>
    </location>
</feature>
<keyword evidence="9 10" id="KW-0472">Membrane</keyword>
<evidence type="ECO:0000256" key="8">
    <source>
        <dbReference type="ARBA" id="ARBA00022989"/>
    </source>
</evidence>
<proteinExistence type="inferred from homology"/>
<dbReference type="GO" id="GO:0006935">
    <property type="term" value="P:chemotaxis"/>
    <property type="evidence" value="ECO:0007669"/>
    <property type="project" value="UniProtKB-KW"/>
</dbReference>
<evidence type="ECO:0000256" key="6">
    <source>
        <dbReference type="ARBA" id="ARBA00022692"/>
    </source>
</evidence>
<evidence type="ECO:0000256" key="2">
    <source>
        <dbReference type="ARBA" id="ARBA00004162"/>
    </source>
</evidence>
<dbReference type="InterPro" id="IPR005503">
    <property type="entry name" value="FliL"/>
</dbReference>
<gene>
    <name evidence="12" type="ORF">EDD55_104109</name>
</gene>
<keyword evidence="7 10" id="KW-0283">Flagellar rotation</keyword>
<name>A0A4R3JAW1_9PROT</name>
<dbReference type="Proteomes" id="UP000295304">
    <property type="component" value="Unassembled WGS sequence"/>
</dbReference>
<keyword evidence="6 10" id="KW-0812">Transmembrane</keyword>
<dbReference type="GO" id="GO:0071978">
    <property type="term" value="P:bacterial-type flagellum-dependent swarming motility"/>
    <property type="evidence" value="ECO:0007669"/>
    <property type="project" value="TreeGrafter"/>
</dbReference>
<protein>
    <recommendedName>
        <fullName evidence="10">Flagellar protein FliL</fullName>
    </recommendedName>
</protein>
<comment type="similarity">
    <text evidence="3 10">Belongs to the FliL family.</text>
</comment>
<dbReference type="GO" id="GO:0009425">
    <property type="term" value="C:bacterial-type flagellum basal body"/>
    <property type="evidence" value="ECO:0007669"/>
    <property type="project" value="InterPro"/>
</dbReference>
<dbReference type="RefSeq" id="WP_207893137.1">
    <property type="nucleotide sequence ID" value="NZ_CP119676.1"/>
</dbReference>
<evidence type="ECO:0000256" key="5">
    <source>
        <dbReference type="ARBA" id="ARBA00022500"/>
    </source>
</evidence>